<evidence type="ECO:0000313" key="1">
    <source>
        <dbReference type="EMBL" id="MDW0112012.1"/>
    </source>
</evidence>
<reference evidence="1 2" key="1">
    <citation type="submission" date="2023-06" db="EMBL/GenBank/DDBJ databases">
        <title>Sporosarcina sp. nov., isolated from Korean traditional fermented seafood 'Jeotgal'.</title>
        <authorList>
            <person name="Yang A.I."/>
            <person name="Shin N.-R."/>
        </authorList>
    </citation>
    <scope>NUCLEOTIDE SEQUENCE [LARGE SCALE GENOMIC DNA]</scope>
    <source>
        <strain evidence="1 2">KCTC13119</strain>
    </source>
</reference>
<protein>
    <submittedName>
        <fullName evidence="1">SIMPL domain-containing protein</fullName>
    </submittedName>
</protein>
<sequence length="212" mass="23555">MYYQNVFRQPVRKITVVGNGQVAVEPDIATIQFEVRTVDEQVRVAQEENAAIMNQVIQSFVQLGIPRANIQTVSYTIYPKYDYVDGEQVFRGYEVNNAISVKLTNIDQVGIVIDTAVANGANRVSSIQFSVEDPSMYEQEAIVAALQDAQTKAQTIANSMQLAVPPQPIRIVEEVNRVSPTPYYSVAAEKSTTPIEKGQLVITATMRVDYSF</sequence>
<dbReference type="PANTHER" id="PTHR34387">
    <property type="entry name" value="SLR1258 PROTEIN"/>
    <property type="match status" value="1"/>
</dbReference>
<dbReference type="Gene3D" id="3.30.70.2970">
    <property type="entry name" value="Protein of unknown function (DUF541), domain 2"/>
    <property type="match status" value="1"/>
</dbReference>
<proteinExistence type="predicted"/>
<name>A0ABU4G8U8_9BACL</name>
<keyword evidence="2" id="KW-1185">Reference proteome</keyword>
<dbReference type="InterPro" id="IPR052022">
    <property type="entry name" value="26kDa_periplasmic_antigen"/>
</dbReference>
<dbReference type="RefSeq" id="WP_317941879.1">
    <property type="nucleotide sequence ID" value="NZ_JAUBDI010000001.1"/>
</dbReference>
<dbReference type="Gene3D" id="3.30.110.170">
    <property type="entry name" value="Protein of unknown function (DUF541), domain 1"/>
    <property type="match status" value="1"/>
</dbReference>
<accession>A0ABU4G8U8</accession>
<gene>
    <name evidence="1" type="ORF">QT711_02360</name>
</gene>
<dbReference type="PANTHER" id="PTHR34387:SF1">
    <property type="entry name" value="PERIPLASMIC IMMUNOGENIC PROTEIN"/>
    <property type="match status" value="1"/>
</dbReference>
<dbReference type="Proteomes" id="UP001282284">
    <property type="component" value="Unassembled WGS sequence"/>
</dbReference>
<organism evidence="1 2">
    <name type="scientific">Sporosarcina saromensis</name>
    <dbReference type="NCBI Taxonomy" id="359365"/>
    <lineage>
        <taxon>Bacteria</taxon>
        <taxon>Bacillati</taxon>
        <taxon>Bacillota</taxon>
        <taxon>Bacilli</taxon>
        <taxon>Bacillales</taxon>
        <taxon>Caryophanaceae</taxon>
        <taxon>Sporosarcina</taxon>
    </lineage>
</organism>
<evidence type="ECO:0000313" key="2">
    <source>
        <dbReference type="Proteomes" id="UP001282284"/>
    </source>
</evidence>
<dbReference type="InterPro" id="IPR007497">
    <property type="entry name" value="SIMPL/DUF541"/>
</dbReference>
<dbReference type="Pfam" id="PF04402">
    <property type="entry name" value="SIMPL"/>
    <property type="match status" value="1"/>
</dbReference>
<comment type="caution">
    <text evidence="1">The sequence shown here is derived from an EMBL/GenBank/DDBJ whole genome shotgun (WGS) entry which is preliminary data.</text>
</comment>
<dbReference type="EMBL" id="JAUBDI010000001">
    <property type="protein sequence ID" value="MDW0112012.1"/>
    <property type="molecule type" value="Genomic_DNA"/>
</dbReference>